<dbReference type="PANTHER" id="PTHR24248">
    <property type="entry name" value="ADRENERGIC RECEPTOR-RELATED G-PROTEIN COUPLED RECEPTOR"/>
    <property type="match status" value="1"/>
</dbReference>
<dbReference type="PROSITE" id="PS50262">
    <property type="entry name" value="G_PROTEIN_RECEP_F1_2"/>
    <property type="match status" value="1"/>
</dbReference>
<feature type="compositionally biased region" description="Pro residues" evidence="12">
    <location>
        <begin position="329"/>
        <end position="340"/>
    </location>
</feature>
<dbReference type="GO" id="GO:0004989">
    <property type="term" value="F:octopamine receptor activity"/>
    <property type="evidence" value="ECO:0007669"/>
    <property type="project" value="InterPro"/>
</dbReference>
<evidence type="ECO:0000256" key="7">
    <source>
        <dbReference type="ARBA" id="ARBA00023136"/>
    </source>
</evidence>
<proteinExistence type="inferred from homology"/>
<keyword evidence="4 11" id="KW-0812">Transmembrane</keyword>
<evidence type="ECO:0000313" key="14">
    <source>
        <dbReference type="EMBL" id="CAD7223503.1"/>
    </source>
</evidence>
<dbReference type="InterPro" id="IPR017452">
    <property type="entry name" value="GPCR_Rhodpsn_7TM"/>
</dbReference>
<organism evidence="14">
    <name type="scientific">Cyprideis torosa</name>
    <dbReference type="NCBI Taxonomy" id="163714"/>
    <lineage>
        <taxon>Eukaryota</taxon>
        <taxon>Metazoa</taxon>
        <taxon>Ecdysozoa</taxon>
        <taxon>Arthropoda</taxon>
        <taxon>Crustacea</taxon>
        <taxon>Oligostraca</taxon>
        <taxon>Ostracoda</taxon>
        <taxon>Podocopa</taxon>
        <taxon>Podocopida</taxon>
        <taxon>Cytherocopina</taxon>
        <taxon>Cytheroidea</taxon>
        <taxon>Cytherideidae</taxon>
        <taxon>Cyprideis</taxon>
    </lineage>
</organism>
<comment type="subcellular location">
    <subcellularLocation>
        <location evidence="1">Cell membrane</location>
        <topology evidence="1">Multi-pass membrane protein</topology>
    </subcellularLocation>
</comment>
<feature type="transmembrane region" description="Helical" evidence="13">
    <location>
        <begin position="177"/>
        <end position="200"/>
    </location>
</feature>
<feature type="transmembrane region" description="Helical" evidence="13">
    <location>
        <begin position="135"/>
        <end position="156"/>
    </location>
</feature>
<dbReference type="Pfam" id="PF00001">
    <property type="entry name" value="7tm_1"/>
    <property type="match status" value="1"/>
</dbReference>
<evidence type="ECO:0000256" key="12">
    <source>
        <dbReference type="SAM" id="MobiDB-lite"/>
    </source>
</evidence>
<comment type="similarity">
    <text evidence="2 11">Belongs to the G-protein coupled receptor 1 family.</text>
</comment>
<reference evidence="14" key="1">
    <citation type="submission" date="2020-11" db="EMBL/GenBank/DDBJ databases">
        <authorList>
            <person name="Tran Van P."/>
        </authorList>
    </citation>
    <scope>NUCLEOTIDE SEQUENCE</scope>
</reference>
<name>A0A7R8ZL91_9CRUS</name>
<dbReference type="InterPro" id="IPR002002">
    <property type="entry name" value="Octopmn_rcpt"/>
</dbReference>
<dbReference type="OrthoDB" id="5955450at2759"/>
<feature type="region of interest" description="Disordered" evidence="12">
    <location>
        <begin position="321"/>
        <end position="412"/>
    </location>
</feature>
<dbReference type="SUPFAM" id="SSF81321">
    <property type="entry name" value="Family A G protein-coupled receptor-like"/>
    <property type="match status" value="1"/>
</dbReference>
<keyword evidence="8 11" id="KW-0675">Receptor</keyword>
<dbReference type="PRINTS" id="PR00237">
    <property type="entry name" value="GPCRRHODOPSN"/>
</dbReference>
<feature type="compositionally biased region" description="Basic residues" evidence="12">
    <location>
        <begin position="370"/>
        <end position="382"/>
    </location>
</feature>
<dbReference type="AlphaFoldDB" id="A0A7R8ZL91"/>
<gene>
    <name evidence="14" type="ORF">CTOB1V02_LOCUS1487</name>
</gene>
<feature type="transmembrane region" description="Helical" evidence="13">
    <location>
        <begin position="61"/>
        <end position="86"/>
    </location>
</feature>
<feature type="transmembrane region" description="Helical" evidence="13">
    <location>
        <begin position="436"/>
        <end position="456"/>
    </location>
</feature>
<dbReference type="PANTHER" id="PTHR24248:SF174">
    <property type="entry name" value="TYRAMINE_OCTOPAMINE RECEPTOR"/>
    <property type="match status" value="1"/>
</dbReference>
<dbReference type="InterPro" id="IPR000276">
    <property type="entry name" value="GPCR_Rhodpsn"/>
</dbReference>
<evidence type="ECO:0000256" key="4">
    <source>
        <dbReference type="ARBA" id="ARBA00022692"/>
    </source>
</evidence>
<evidence type="ECO:0000256" key="5">
    <source>
        <dbReference type="ARBA" id="ARBA00022989"/>
    </source>
</evidence>
<evidence type="ECO:0000256" key="2">
    <source>
        <dbReference type="ARBA" id="ARBA00010663"/>
    </source>
</evidence>
<evidence type="ECO:0000256" key="9">
    <source>
        <dbReference type="ARBA" id="ARBA00023180"/>
    </source>
</evidence>
<dbReference type="GO" id="GO:0005886">
    <property type="term" value="C:plasma membrane"/>
    <property type="evidence" value="ECO:0007669"/>
    <property type="project" value="UniProtKB-SubCell"/>
</dbReference>
<keyword evidence="7 13" id="KW-0472">Membrane</keyword>
<dbReference type="PRINTS" id="PR00664">
    <property type="entry name" value="OCTOPAMINER"/>
</dbReference>
<dbReference type="EMBL" id="OB660212">
    <property type="protein sequence ID" value="CAD7223503.1"/>
    <property type="molecule type" value="Genomic_DNA"/>
</dbReference>
<feature type="region of interest" description="Disordered" evidence="12">
    <location>
        <begin position="262"/>
        <end position="296"/>
    </location>
</feature>
<feature type="transmembrane region" description="Helical" evidence="13">
    <location>
        <begin position="98"/>
        <end position="123"/>
    </location>
</feature>
<evidence type="ECO:0000256" key="1">
    <source>
        <dbReference type="ARBA" id="ARBA00004651"/>
    </source>
</evidence>
<feature type="transmembrane region" description="Helical" evidence="13">
    <location>
        <begin position="220"/>
        <end position="245"/>
    </location>
</feature>
<evidence type="ECO:0000256" key="6">
    <source>
        <dbReference type="ARBA" id="ARBA00023040"/>
    </source>
</evidence>
<accession>A0A7R8ZL91</accession>
<protein>
    <submittedName>
        <fullName evidence="14">Uncharacterized protein</fullName>
    </submittedName>
</protein>
<evidence type="ECO:0000256" key="8">
    <source>
        <dbReference type="ARBA" id="ARBA00023170"/>
    </source>
</evidence>
<keyword evidence="10 11" id="KW-0807">Transducer</keyword>
<sequence length="463" mass="51910">MGSEISAVVTLPPEPLRSEIISSQTRENLTLPEEAHNKANNFSEIEDDSGSRSISMSFSDYLIVVTLVAIICGTVFGNVLVILSVFTYRPLRSVQNFFIVSLAGADLAVAILVLPFNVTLQIYKRWIFGVYLCEMWLTCDVMCCTASILNLCAIALDRYWAITDPINYQQKRTLSRVLLMILLVWALSAAICLPPLIGWNDWPDEFHETTPCKLTEEKGYIIYSSSGSFYIPLVIMTVVYCKIFLATRKRLRKRRQAQAALNMASGSRQILHPPPTNASSENLEREASIAQVDPSSNVAGVTTRTAVSPLASTRSKHVDEVLSLSVPNHRPPTTPSPFLPRPMERLDNGPTPAGMSRPPAIKIEEDKSDRRRTKQRGWRKKKDSLEGIRNTSTGDDEERRQGSSLSPPRRENAVHAFIQQRQKISLSKERKAARTLGIIMGVFVVCWLPFFLMYVICPFFDAL</sequence>
<dbReference type="PROSITE" id="PS00237">
    <property type="entry name" value="G_PROTEIN_RECEP_F1_1"/>
    <property type="match status" value="1"/>
</dbReference>
<keyword evidence="6 11" id="KW-0297">G-protein coupled receptor</keyword>
<keyword evidence="9" id="KW-0325">Glycoprotein</keyword>
<evidence type="ECO:0000256" key="11">
    <source>
        <dbReference type="RuleBase" id="RU000688"/>
    </source>
</evidence>
<keyword evidence="3" id="KW-1003">Cell membrane</keyword>
<dbReference type="Gene3D" id="1.20.1070.10">
    <property type="entry name" value="Rhodopsin 7-helix transmembrane proteins"/>
    <property type="match status" value="2"/>
</dbReference>
<evidence type="ECO:0000256" key="13">
    <source>
        <dbReference type="SAM" id="Phobius"/>
    </source>
</evidence>
<keyword evidence="5 13" id="KW-1133">Transmembrane helix</keyword>
<evidence type="ECO:0000256" key="10">
    <source>
        <dbReference type="ARBA" id="ARBA00023224"/>
    </source>
</evidence>
<evidence type="ECO:0000256" key="3">
    <source>
        <dbReference type="ARBA" id="ARBA00022475"/>
    </source>
</evidence>